<accession>A0ABP9JXR8</accession>
<name>A0ABP9JXR8_9SPHN</name>
<feature type="region of interest" description="Disordered" evidence="1">
    <location>
        <begin position="40"/>
        <end position="98"/>
    </location>
</feature>
<dbReference type="Gene3D" id="3.40.50.1000">
    <property type="entry name" value="HAD superfamily/HAD-like"/>
    <property type="match status" value="1"/>
</dbReference>
<keyword evidence="3" id="KW-1185">Reference proteome</keyword>
<organism evidence="2 3">
    <name type="scientific">Erythrobacter westpacificensis</name>
    <dbReference type="NCBI Taxonomy" id="1055231"/>
    <lineage>
        <taxon>Bacteria</taxon>
        <taxon>Pseudomonadati</taxon>
        <taxon>Pseudomonadota</taxon>
        <taxon>Alphaproteobacteria</taxon>
        <taxon>Sphingomonadales</taxon>
        <taxon>Erythrobacteraceae</taxon>
        <taxon>Erythrobacter/Porphyrobacter group</taxon>
        <taxon>Erythrobacter</taxon>
    </lineage>
</organism>
<evidence type="ECO:0008006" key="4">
    <source>
        <dbReference type="Google" id="ProtNLM"/>
    </source>
</evidence>
<feature type="compositionally biased region" description="Basic and acidic residues" evidence="1">
    <location>
        <begin position="40"/>
        <end position="50"/>
    </location>
</feature>
<evidence type="ECO:0000313" key="3">
    <source>
        <dbReference type="Proteomes" id="UP001500518"/>
    </source>
</evidence>
<dbReference type="RefSeq" id="WP_346031373.1">
    <property type="nucleotide sequence ID" value="NZ_BAABHV010000001.1"/>
</dbReference>
<feature type="compositionally biased region" description="Pro residues" evidence="1">
    <location>
        <begin position="54"/>
        <end position="68"/>
    </location>
</feature>
<dbReference type="EMBL" id="BAABHV010000001">
    <property type="protein sequence ID" value="GAA5047063.1"/>
    <property type="molecule type" value="Genomic_DNA"/>
</dbReference>
<feature type="compositionally biased region" description="Low complexity" evidence="1">
    <location>
        <begin position="132"/>
        <end position="147"/>
    </location>
</feature>
<evidence type="ECO:0000313" key="2">
    <source>
        <dbReference type="EMBL" id="GAA5047063.1"/>
    </source>
</evidence>
<feature type="compositionally biased region" description="Low complexity" evidence="1">
    <location>
        <begin position="214"/>
        <end position="226"/>
    </location>
</feature>
<sequence length="424" mass="42860">MTPRNLLLLGLSSIALQGCIAAAAIPIVAGGGALVRDTVSDDARSGRREQAAVIPPPAATPTPAPTPTPALAATRPTELVSTAAPAPAPAPSATTEQAQLALGAAEPVIVSTLDDSRAAPAPAATPSPTTTPAPAVAAATPAAEPTASRQTPPQDNAALAAAPAGEPAAGSAVSDAWAAARETAASLAPARPAQVQPEALEPAAPARSEEPETEALAASASAAPSVAEPPAPAVTASAQASGGLGGYDSLRGYALRTLGGGLPLPSAMLADPTSLQPVRRDCQENTPTVVIDLDPQGGVVPIVGPLPVNTDLARILADLRLRDVQIAWITDRGPIDARAVRDRLVASGLDPNSQDSLYVERYPGETKQARRAALAQTQCVIALAGDERSDFDDLYNYIREPGDARNLELLLGNGWFLIENPVGG</sequence>
<proteinExistence type="predicted"/>
<feature type="compositionally biased region" description="Low complexity" evidence="1">
    <location>
        <begin position="69"/>
        <end position="95"/>
    </location>
</feature>
<evidence type="ECO:0000256" key="1">
    <source>
        <dbReference type="SAM" id="MobiDB-lite"/>
    </source>
</evidence>
<comment type="caution">
    <text evidence="2">The sequence shown here is derived from an EMBL/GenBank/DDBJ whole genome shotgun (WGS) entry which is preliminary data.</text>
</comment>
<dbReference type="PROSITE" id="PS51257">
    <property type="entry name" value="PROKAR_LIPOPROTEIN"/>
    <property type="match status" value="1"/>
</dbReference>
<protein>
    <recommendedName>
        <fullName evidence="4">Acid phosphatase</fullName>
    </recommendedName>
</protein>
<feature type="region of interest" description="Disordered" evidence="1">
    <location>
        <begin position="184"/>
        <end position="241"/>
    </location>
</feature>
<feature type="compositionally biased region" description="Low complexity" evidence="1">
    <location>
        <begin position="192"/>
        <end position="206"/>
    </location>
</feature>
<dbReference type="InterPro" id="IPR023214">
    <property type="entry name" value="HAD_sf"/>
</dbReference>
<reference evidence="3" key="1">
    <citation type="journal article" date="2019" name="Int. J. Syst. Evol. Microbiol.">
        <title>The Global Catalogue of Microorganisms (GCM) 10K type strain sequencing project: providing services to taxonomists for standard genome sequencing and annotation.</title>
        <authorList>
            <consortium name="The Broad Institute Genomics Platform"/>
            <consortium name="The Broad Institute Genome Sequencing Center for Infectious Disease"/>
            <person name="Wu L."/>
            <person name="Ma J."/>
        </authorList>
    </citation>
    <scope>NUCLEOTIDE SEQUENCE [LARGE SCALE GENOMIC DNA]</scope>
    <source>
        <strain evidence="3">JCM 18014</strain>
    </source>
</reference>
<feature type="compositionally biased region" description="Low complexity" evidence="1">
    <location>
        <begin position="157"/>
        <end position="166"/>
    </location>
</feature>
<feature type="region of interest" description="Disordered" evidence="1">
    <location>
        <begin position="116"/>
        <end position="166"/>
    </location>
</feature>
<gene>
    <name evidence="2" type="ORF">GCM10023208_03080</name>
</gene>
<dbReference type="Proteomes" id="UP001500518">
    <property type="component" value="Unassembled WGS sequence"/>
</dbReference>